<dbReference type="InterPro" id="IPR004433">
    <property type="entry name" value="MenaQ_synth_MenD"/>
</dbReference>
<comment type="catalytic activity">
    <reaction evidence="6">
        <text>isochorismate + 2-oxoglutarate + H(+) = 5-enolpyruvoyl-6-hydroxy-2-succinyl-cyclohex-3-ene-1-carboxylate + CO2</text>
        <dbReference type="Rhea" id="RHEA:25593"/>
        <dbReference type="ChEBI" id="CHEBI:15378"/>
        <dbReference type="ChEBI" id="CHEBI:16526"/>
        <dbReference type="ChEBI" id="CHEBI:16810"/>
        <dbReference type="ChEBI" id="CHEBI:29780"/>
        <dbReference type="ChEBI" id="CHEBI:58818"/>
        <dbReference type="EC" id="2.2.1.9"/>
    </reaction>
</comment>
<comment type="function">
    <text evidence="6">Catalyzes the thiamine diphosphate-dependent decarboxylation of 2-oxoglutarate and the subsequent addition of the resulting succinic semialdehyde-thiamine pyrophosphate anion to isochorismate to yield 2-succinyl-5-enolpyruvyl-6-hydroxy-3-cyclohexene-1-carboxylate (SEPHCHC).</text>
</comment>
<evidence type="ECO:0000259" key="9">
    <source>
        <dbReference type="Pfam" id="PF16582"/>
    </source>
</evidence>
<comment type="similarity">
    <text evidence="6">Belongs to the TPP enzyme family. MenD subfamily.</text>
</comment>
<dbReference type="Gene3D" id="3.40.50.970">
    <property type="match status" value="2"/>
</dbReference>
<keyword evidence="5 6" id="KW-0464">Manganese</keyword>
<organism evidence="10 11">
    <name type="scientific">Moorena producens 3L</name>
    <dbReference type="NCBI Taxonomy" id="489825"/>
    <lineage>
        <taxon>Bacteria</taxon>
        <taxon>Bacillati</taxon>
        <taxon>Cyanobacteriota</taxon>
        <taxon>Cyanophyceae</taxon>
        <taxon>Coleofasciculales</taxon>
        <taxon>Coleofasciculaceae</taxon>
        <taxon>Moorena</taxon>
    </lineage>
</organism>
<evidence type="ECO:0000256" key="5">
    <source>
        <dbReference type="ARBA" id="ARBA00023211"/>
    </source>
</evidence>
<keyword evidence="4 6" id="KW-0786">Thiamine pyrophosphate</keyword>
<dbReference type="Pfam" id="PF16582">
    <property type="entry name" value="TPP_enzyme_M_2"/>
    <property type="match status" value="1"/>
</dbReference>
<dbReference type="SUPFAM" id="SSF52518">
    <property type="entry name" value="Thiamin diphosphate-binding fold (THDP-binding)"/>
    <property type="match status" value="2"/>
</dbReference>
<dbReference type="InterPro" id="IPR012001">
    <property type="entry name" value="Thiamin_PyroP_enz_TPP-bd_dom"/>
</dbReference>
<gene>
    <name evidence="6" type="primary">menD</name>
    <name evidence="10" type="ORF">LYNGBM3L_13280</name>
</gene>
<dbReference type="EMBL" id="GL890828">
    <property type="protein sequence ID" value="EGJ34752.1"/>
    <property type="molecule type" value="Genomic_DNA"/>
</dbReference>
<evidence type="ECO:0000256" key="1">
    <source>
        <dbReference type="ARBA" id="ARBA00022679"/>
    </source>
</evidence>
<comment type="cofactor">
    <cofactor evidence="6">
        <name>Mg(2+)</name>
        <dbReference type="ChEBI" id="CHEBI:18420"/>
    </cofactor>
    <cofactor evidence="6">
        <name>Mn(2+)</name>
        <dbReference type="ChEBI" id="CHEBI:29035"/>
    </cofactor>
</comment>
<dbReference type="GO" id="GO:0030976">
    <property type="term" value="F:thiamine pyrophosphate binding"/>
    <property type="evidence" value="ECO:0007669"/>
    <property type="project" value="UniProtKB-UniRule"/>
</dbReference>
<evidence type="ECO:0000256" key="7">
    <source>
        <dbReference type="SAM" id="MobiDB-lite"/>
    </source>
</evidence>
<comment type="cofactor">
    <cofactor evidence="6">
        <name>thiamine diphosphate</name>
        <dbReference type="ChEBI" id="CHEBI:58937"/>
    </cofactor>
    <text evidence="6">Binds 1 thiamine pyrophosphate per subunit.</text>
</comment>
<evidence type="ECO:0000256" key="6">
    <source>
        <dbReference type="HAMAP-Rule" id="MF_01659"/>
    </source>
</evidence>
<dbReference type="PANTHER" id="PTHR42916">
    <property type="entry name" value="2-SUCCINYL-5-ENOLPYRUVYL-6-HYDROXY-3-CYCLOHEXENE-1-CARBOXYLATE SYNTHASE"/>
    <property type="match status" value="1"/>
</dbReference>
<dbReference type="Gene3D" id="3.40.50.1220">
    <property type="entry name" value="TPP-binding domain"/>
    <property type="match status" value="1"/>
</dbReference>
<reference evidence="11" key="1">
    <citation type="journal article" date="2011" name="Proc. Natl. Acad. Sci. U.S.A.">
        <title>Genomic insights into the physiology and ecology of the marine filamentous cyanobacterium Lyngbya majuscula.</title>
        <authorList>
            <person name="Jones A.C."/>
            <person name="Monroe E.A."/>
            <person name="Podell S."/>
            <person name="Hess W.R."/>
            <person name="Klages S."/>
            <person name="Esquenazi E."/>
            <person name="Niessen S."/>
            <person name="Hoover H."/>
            <person name="Rothmann M."/>
            <person name="Lasken R.S."/>
            <person name="Yates J.R.III."/>
            <person name="Reinhardt R."/>
            <person name="Kube M."/>
            <person name="Burkart M.D."/>
            <person name="Allen E.E."/>
            <person name="Dorrestein P.C."/>
            <person name="Gerwick W.H."/>
            <person name="Gerwick L."/>
        </authorList>
    </citation>
    <scope>NUCLEOTIDE SEQUENCE [LARGE SCALE GENOMIC DNA]</scope>
    <source>
        <strain evidence="11">3L</strain>
    </source>
</reference>
<sequence>MPIDFRNTNSLWASILVETLQRLGLTTAIICPGSRSTPLTVAFAQHPQIEAIPVLDERSASFFALGIARQSGKPVVLVCTSGTAGANFYPAVIEARESRVPLLVLTADRPPELQDCHSGQTIDQIKLYGNYPNWQSTLAVPKADISMLRYLRQTVVHAWERASFGSTPLTHFPTPGPVHLNLPFRDPLPPIPDTTTNPLKSQLQPEEFFAHCQQQAVTDNLQAVTDNLQPATAKVIQQWQESQQGIIIAGPAQPQNPKDYCNAIASLSKTLRWPVLAEGLSPVRNYCDLNPNLISTYDLILRNPRLAQQLKPTMVIHIGELPISKELRAWLDKCQPRRWVIDPSHHNLDPLHGKTTHLRMSVEQLGIWVKELKVNQLKVDKLTVDRLTVDRLTVEGSPSLTVDRLKVERLKVDDSNLQPDNLQPDNLQPDNLQPDNLQPDNLQPDNLQPDDLQPDNLQPDNLQPDNLQPDNLQPDNLQPDNLQPYLKKWCEAEAKVRAKVDQTMTKMSQLFEGKAAWLLSQCLPPETPLFIANSMPVRDVEFFWKPGNRRIRPWFNRGANGIDGTLSTALGIAHRNQSSVMLTGDLAFLHDSNGFLIKNKFVGHLTIILINNNGGGIFEMLPIAKFDPPFEEFFATPQDVNFSQLCLTYGVEHQLIESLQQLKQGLNPLPSQGIRVLELPTDRRKDASWRQNILSLMTTDFFISN</sequence>
<evidence type="ECO:0000256" key="4">
    <source>
        <dbReference type="ARBA" id="ARBA00023052"/>
    </source>
</evidence>
<feature type="compositionally biased region" description="Low complexity" evidence="7">
    <location>
        <begin position="416"/>
        <end position="478"/>
    </location>
</feature>
<keyword evidence="11" id="KW-1185">Reference proteome</keyword>
<feature type="domain" description="Menaquinone biosynthesis protein MenD middle" evidence="9">
    <location>
        <begin position="227"/>
        <end position="364"/>
    </location>
</feature>
<keyword evidence="2 6" id="KW-0479">Metal-binding</keyword>
<evidence type="ECO:0000313" key="11">
    <source>
        <dbReference type="Proteomes" id="UP000003959"/>
    </source>
</evidence>
<dbReference type="UniPathway" id="UPA01057">
    <property type="reaction ID" value="UER00164"/>
</dbReference>
<dbReference type="RefSeq" id="WP_008179820.1">
    <property type="nucleotide sequence ID" value="NZ_GL890828.1"/>
</dbReference>
<dbReference type="InterPro" id="IPR032264">
    <property type="entry name" value="MenD_middle"/>
</dbReference>
<dbReference type="HAMAP" id="MF_01659">
    <property type="entry name" value="MenD"/>
    <property type="match status" value="1"/>
</dbReference>
<feature type="domain" description="Thiamine pyrophosphate enzyme N-terminal TPP-binding" evidence="8">
    <location>
        <begin position="13"/>
        <end position="126"/>
    </location>
</feature>
<dbReference type="Pfam" id="PF02776">
    <property type="entry name" value="TPP_enzyme_N"/>
    <property type="match status" value="1"/>
</dbReference>
<evidence type="ECO:0000256" key="2">
    <source>
        <dbReference type="ARBA" id="ARBA00022723"/>
    </source>
</evidence>
<dbReference type="GO" id="GO:0009234">
    <property type="term" value="P:menaquinone biosynthetic process"/>
    <property type="evidence" value="ECO:0007669"/>
    <property type="project" value="InterPro"/>
</dbReference>
<comment type="pathway">
    <text evidence="6">Quinol/quinone metabolism; 1,4-dihydroxy-2-naphthoate biosynthesis; 1,4-dihydroxy-2-naphthoate from chorismate: step 2/7.</text>
</comment>
<evidence type="ECO:0000256" key="3">
    <source>
        <dbReference type="ARBA" id="ARBA00022842"/>
    </source>
</evidence>
<dbReference type="InterPro" id="IPR029061">
    <property type="entry name" value="THDP-binding"/>
</dbReference>
<keyword evidence="1 6" id="KW-0808">Transferase</keyword>
<dbReference type="Proteomes" id="UP000003959">
    <property type="component" value="Unassembled WGS sequence"/>
</dbReference>
<name>F4XL62_9CYAN</name>
<dbReference type="GO" id="GO:0000287">
    <property type="term" value="F:magnesium ion binding"/>
    <property type="evidence" value="ECO:0007669"/>
    <property type="project" value="UniProtKB-UniRule"/>
</dbReference>
<evidence type="ECO:0000313" key="10">
    <source>
        <dbReference type="EMBL" id="EGJ34752.1"/>
    </source>
</evidence>
<protein>
    <recommendedName>
        <fullName evidence="6">2-succinyl-5-enolpyruvyl-6-hydroxy-3-cyclohexene-1-carboxylate synthase</fullName>
        <shortName evidence="6">SEPHCHC synthase</shortName>
        <ecNumber evidence="6">2.2.1.9</ecNumber>
    </recommendedName>
</protein>
<dbReference type="CDD" id="cd07037">
    <property type="entry name" value="TPP_PYR_MenD"/>
    <property type="match status" value="1"/>
</dbReference>
<dbReference type="GO" id="GO:0030145">
    <property type="term" value="F:manganese ion binding"/>
    <property type="evidence" value="ECO:0007669"/>
    <property type="project" value="UniProtKB-UniRule"/>
</dbReference>
<dbReference type="GO" id="GO:0042372">
    <property type="term" value="P:phylloquinone biosynthetic process"/>
    <property type="evidence" value="ECO:0007669"/>
    <property type="project" value="UniProtKB-UniRule"/>
</dbReference>
<proteinExistence type="inferred from homology"/>
<comment type="subunit">
    <text evidence="6">Homodimer.</text>
</comment>
<dbReference type="OrthoDB" id="9791859at2"/>
<dbReference type="eggNOG" id="COG1165">
    <property type="taxonomic scope" value="Bacteria"/>
</dbReference>
<evidence type="ECO:0000259" key="8">
    <source>
        <dbReference type="Pfam" id="PF02776"/>
    </source>
</evidence>
<comment type="pathway">
    <text evidence="6">Cofactor biosynthesis; phylloquinone biosynthesis.</text>
</comment>
<dbReference type="HOGENOM" id="CLU_006051_3_0_3"/>
<dbReference type="AlphaFoldDB" id="F4XL62"/>
<dbReference type="UniPathway" id="UPA00995"/>
<dbReference type="NCBIfam" id="TIGR00173">
    <property type="entry name" value="menD"/>
    <property type="match status" value="1"/>
</dbReference>
<feature type="region of interest" description="Disordered" evidence="7">
    <location>
        <begin position="414"/>
        <end position="478"/>
    </location>
</feature>
<accession>F4XL62</accession>
<dbReference type="EC" id="2.2.1.9" evidence="6"/>
<dbReference type="PANTHER" id="PTHR42916:SF1">
    <property type="entry name" value="PROTEIN PHYLLO, CHLOROPLASTIC"/>
    <property type="match status" value="1"/>
</dbReference>
<dbReference type="GO" id="GO:0070204">
    <property type="term" value="F:2-succinyl-5-enolpyruvyl-6-hydroxy-3-cyclohexene-1-carboxylic-acid synthase activity"/>
    <property type="evidence" value="ECO:0007669"/>
    <property type="project" value="UniProtKB-UniRule"/>
</dbReference>
<dbReference type="CDD" id="cd02009">
    <property type="entry name" value="TPP_SHCHC_synthase"/>
    <property type="match status" value="1"/>
</dbReference>
<keyword evidence="3 6" id="KW-0460">Magnesium</keyword>